<evidence type="ECO:0000256" key="2">
    <source>
        <dbReference type="ARBA" id="ARBA00022801"/>
    </source>
</evidence>
<keyword evidence="2" id="KW-0378">Hydrolase</keyword>
<evidence type="ECO:0000313" key="6">
    <source>
        <dbReference type="EMBL" id="MCV9888718.1"/>
    </source>
</evidence>
<dbReference type="InterPro" id="IPR023296">
    <property type="entry name" value="Glyco_hydro_beta-prop_sf"/>
</dbReference>
<dbReference type="Pfam" id="PF13385">
    <property type="entry name" value="Laminin_G_3"/>
    <property type="match status" value="2"/>
</dbReference>
<dbReference type="SMART" id="SM00560">
    <property type="entry name" value="LamGL"/>
    <property type="match status" value="1"/>
</dbReference>
<accession>A0ABT3DNT2</accession>
<evidence type="ECO:0000256" key="3">
    <source>
        <dbReference type="ARBA" id="ARBA00023157"/>
    </source>
</evidence>
<dbReference type="Pfam" id="PF20578">
    <property type="entry name" value="aBig_2"/>
    <property type="match status" value="2"/>
</dbReference>
<dbReference type="CDD" id="cd08983">
    <property type="entry name" value="GH43_Bt3655-like"/>
    <property type="match status" value="1"/>
</dbReference>
<name>A0ABT3DNT2_9BACI</name>
<protein>
    <recommendedName>
        <fullName evidence="5">LamG-like jellyroll fold domain-containing protein</fullName>
    </recommendedName>
</protein>
<reference evidence="6 7" key="1">
    <citation type="submission" date="2022-10" db="EMBL/GenBank/DDBJ databases">
        <title>Draft genome assembly of moderately radiation resistant bacterium Metabacillus halosaccharovorans.</title>
        <authorList>
            <person name="Pal S."/>
            <person name="Gopinathan A."/>
        </authorList>
    </citation>
    <scope>NUCLEOTIDE SEQUENCE [LARGE SCALE GENOMIC DNA]</scope>
    <source>
        <strain evidence="6 7">VITHBRA001</strain>
    </source>
</reference>
<evidence type="ECO:0000256" key="4">
    <source>
        <dbReference type="ARBA" id="ARBA00023295"/>
    </source>
</evidence>
<keyword evidence="4" id="KW-0326">Glycosidase</keyword>
<dbReference type="Gene3D" id="2.60.120.200">
    <property type="match status" value="2"/>
</dbReference>
<dbReference type="InterPro" id="IPR046780">
    <property type="entry name" value="aBig_2"/>
</dbReference>
<sequence length="866" mass="95886">MVEVAPKTGGNTWAPEAIYDEKSGEYVVFWASSMKNEETYGNYPNGRPTGQYNVMYYATTRDFHTFSEPKVFIDEGFPTIDTSFIENDGTFYRFTKSEVNYRVYYEKATDLFNDKDGIKENGFQYDVIPGTKDGNRGLIGHQGNNEGQTIFKDIHEDKWYMFLDSWPYHVRWSTDLEDGTQFVNNLLPESEYALPPGPRHGTVIPITNEEYNALQKKYSMPGPEKSVEPVIHYTFDKEDMDGTTVKDVSNNGFNAKLVGGSKIDTTDTVGKSSGAVDLDGSTGYVELPQNVIKDLNLESMTMSTWVKVEGDQANQRIFDFSSNTGRVANRNTMYLSTQGDTGNLEFAIVTPFTEKFANQHSLLGSSYKYAVRAPMLSASSWHHVAMTIEGFDAVLYVDGKEVSRSTTYNVEPRMLLETTMNYLGKSSNHNHGLFKGKFDDFKIYNRALNAEEITSLADEEVSTPPEEEPEETKLILDYDMSKVEDTKVLDQTGSFDGKLVNSQNAEVIKGEEAGVINFKGGSTSSYIEMPQGVLNGLESVTVSSLVNWDGKNEAEWLFALGQDSNKYLFATPKRNSGDRSARVGIATASWSNEAAANATTGSLKSHEWKLVTAVMSGKDKTLKLYVDGVEVASGSTNGYTLAQINNGNGRSGFIGRSFYSSDPYFGGMIADFEIYNGALTAAEVSELKEKADEKVAKMEGLLLQNAIKQLDYSIIINKNENKDKITSDLVFPKTGANGTSITWESKNQEIITNEGKVSRPSYEDGDKIVKIVATITDGRNEATKEFTVTVVKKVHDSEAVQTDAEALKVHNIHDVRGNLTLPTSGENGSKITWKSSDSKMITATGEVTRPAHGEGNKNVKLTERSY</sequence>
<dbReference type="Gene3D" id="2.115.10.20">
    <property type="entry name" value="Glycosyl hydrolase domain, family 43"/>
    <property type="match status" value="1"/>
</dbReference>
<proteinExistence type="predicted"/>
<dbReference type="InterPro" id="IPR006558">
    <property type="entry name" value="LamG-like"/>
</dbReference>
<dbReference type="EMBL" id="JAOYEY010000051">
    <property type="protein sequence ID" value="MCV9888718.1"/>
    <property type="molecule type" value="Genomic_DNA"/>
</dbReference>
<dbReference type="PANTHER" id="PTHR47635">
    <property type="entry name" value="CUB DOMAIN-CONTAINING PROTEIN"/>
    <property type="match status" value="1"/>
</dbReference>
<gene>
    <name evidence="6" type="ORF">OIH86_23980</name>
</gene>
<keyword evidence="3" id="KW-1015">Disulfide bond</keyword>
<evidence type="ECO:0000259" key="5">
    <source>
        <dbReference type="SMART" id="SM00560"/>
    </source>
</evidence>
<keyword evidence="7" id="KW-1185">Reference proteome</keyword>
<dbReference type="PANTHER" id="PTHR47635:SF2">
    <property type="entry name" value="LAMG-LIKE JELLYROLL FOLD DOMAIN-CONTAINING PROTEIN"/>
    <property type="match status" value="1"/>
</dbReference>
<comment type="caution">
    <text evidence="6">The sequence shown here is derived from an EMBL/GenBank/DDBJ whole genome shotgun (WGS) entry which is preliminary data.</text>
</comment>
<organism evidence="6 7">
    <name type="scientific">Metabacillus halosaccharovorans</name>
    <dbReference type="NCBI Taxonomy" id="930124"/>
    <lineage>
        <taxon>Bacteria</taxon>
        <taxon>Bacillati</taxon>
        <taxon>Bacillota</taxon>
        <taxon>Bacilli</taxon>
        <taxon>Bacillales</taxon>
        <taxon>Bacillaceae</taxon>
        <taxon>Metabacillus</taxon>
    </lineage>
</organism>
<dbReference type="RefSeq" id="WP_264144759.1">
    <property type="nucleotide sequence ID" value="NZ_JAOYEY010000051.1"/>
</dbReference>
<evidence type="ECO:0000313" key="7">
    <source>
        <dbReference type="Proteomes" id="UP001526147"/>
    </source>
</evidence>
<dbReference type="Proteomes" id="UP001526147">
    <property type="component" value="Unassembled WGS sequence"/>
</dbReference>
<evidence type="ECO:0000256" key="1">
    <source>
        <dbReference type="ARBA" id="ARBA00022729"/>
    </source>
</evidence>
<dbReference type="InterPro" id="IPR013320">
    <property type="entry name" value="ConA-like_dom_sf"/>
</dbReference>
<feature type="domain" description="LamG-like jellyroll fold" evidence="5">
    <location>
        <begin position="538"/>
        <end position="682"/>
    </location>
</feature>
<dbReference type="SUPFAM" id="SSF75005">
    <property type="entry name" value="Arabinanase/levansucrase/invertase"/>
    <property type="match status" value="1"/>
</dbReference>
<keyword evidence="1" id="KW-0732">Signal</keyword>
<dbReference type="SUPFAM" id="SSF49899">
    <property type="entry name" value="Concanavalin A-like lectins/glucanases"/>
    <property type="match status" value="2"/>
</dbReference>